<feature type="transmembrane region" description="Helical" evidence="1">
    <location>
        <begin position="163"/>
        <end position="185"/>
    </location>
</feature>
<keyword evidence="1" id="KW-0812">Transmembrane</keyword>
<dbReference type="Gene3D" id="1.20.58.340">
    <property type="entry name" value="Magnesium transport protein CorA, transmembrane region"/>
    <property type="match status" value="1"/>
</dbReference>
<name>G2QW57_THETT</name>
<dbReference type="OrthoDB" id="426293at2759"/>
<gene>
    <name evidence="3" type="ORF">THITE_2024308</name>
</gene>
<dbReference type="GeneID" id="11515546"/>
<evidence type="ECO:0000256" key="1">
    <source>
        <dbReference type="SAM" id="Phobius"/>
    </source>
</evidence>
<proteinExistence type="predicted"/>
<dbReference type="Proteomes" id="UP000008181">
    <property type="component" value="Chromosome 1"/>
</dbReference>
<dbReference type="eggNOG" id="ENOG502RIV6">
    <property type="taxonomic scope" value="Eukaryota"/>
</dbReference>
<dbReference type="RefSeq" id="XP_003649368.1">
    <property type="nucleotide sequence ID" value="XM_003649320.1"/>
</dbReference>
<feature type="signal peptide" evidence="2">
    <location>
        <begin position="1"/>
        <end position="31"/>
    </location>
</feature>
<protein>
    <submittedName>
        <fullName evidence="3">Uncharacterized protein</fullName>
    </submittedName>
</protein>
<dbReference type="AlphaFoldDB" id="G2QW57"/>
<evidence type="ECO:0000313" key="4">
    <source>
        <dbReference type="Proteomes" id="UP000008181"/>
    </source>
</evidence>
<accession>G2QW57</accession>
<keyword evidence="1" id="KW-1133">Transmembrane helix</keyword>
<dbReference type="KEGG" id="ttt:THITE_2024308"/>
<reference evidence="3 4" key="1">
    <citation type="journal article" date="2011" name="Nat. Biotechnol.">
        <title>Comparative genomic analysis of the thermophilic biomass-degrading fungi Myceliophthora thermophila and Thielavia terrestris.</title>
        <authorList>
            <person name="Berka R.M."/>
            <person name="Grigoriev I.V."/>
            <person name="Otillar R."/>
            <person name="Salamov A."/>
            <person name="Grimwood J."/>
            <person name="Reid I."/>
            <person name="Ishmael N."/>
            <person name="John T."/>
            <person name="Darmond C."/>
            <person name="Moisan M.-C."/>
            <person name="Henrissat B."/>
            <person name="Coutinho P.M."/>
            <person name="Lombard V."/>
            <person name="Natvig D.O."/>
            <person name="Lindquist E."/>
            <person name="Schmutz J."/>
            <person name="Lucas S."/>
            <person name="Harris P."/>
            <person name="Powlowski J."/>
            <person name="Bellemare A."/>
            <person name="Taylor D."/>
            <person name="Butler G."/>
            <person name="de Vries R.P."/>
            <person name="Allijn I.E."/>
            <person name="van den Brink J."/>
            <person name="Ushinsky S."/>
            <person name="Storms R."/>
            <person name="Powell A.J."/>
            <person name="Paulsen I.T."/>
            <person name="Elbourne L.D.H."/>
            <person name="Baker S.E."/>
            <person name="Magnuson J."/>
            <person name="LaBoissiere S."/>
            <person name="Clutterbuck A.J."/>
            <person name="Martinez D."/>
            <person name="Wogulis M."/>
            <person name="de Leon A.L."/>
            <person name="Rey M.W."/>
            <person name="Tsang A."/>
        </authorList>
    </citation>
    <scope>NUCLEOTIDE SEQUENCE [LARGE SCALE GENOMIC DNA]</scope>
    <source>
        <strain evidence="4">ATCC 38088 / NRRL 8126</strain>
    </source>
</reference>
<organism evidence="3 4">
    <name type="scientific">Thermothielavioides terrestris (strain ATCC 38088 / NRRL 8126)</name>
    <name type="common">Thielavia terrestris</name>
    <dbReference type="NCBI Taxonomy" id="578455"/>
    <lineage>
        <taxon>Eukaryota</taxon>
        <taxon>Fungi</taxon>
        <taxon>Dikarya</taxon>
        <taxon>Ascomycota</taxon>
        <taxon>Pezizomycotina</taxon>
        <taxon>Sordariomycetes</taxon>
        <taxon>Sordariomycetidae</taxon>
        <taxon>Sordariales</taxon>
        <taxon>Chaetomiaceae</taxon>
        <taxon>Thermothielavioides</taxon>
        <taxon>Thermothielavioides terrestris</taxon>
    </lineage>
</organism>
<feature type="non-terminal residue" evidence="3">
    <location>
        <position position="194"/>
    </location>
</feature>
<keyword evidence="4" id="KW-1185">Reference proteome</keyword>
<dbReference type="EMBL" id="CP003009">
    <property type="protein sequence ID" value="AEO63032.1"/>
    <property type="molecule type" value="Genomic_DNA"/>
</dbReference>
<keyword evidence="2" id="KW-0732">Signal</keyword>
<feature type="chain" id="PRO_5003436734" evidence="2">
    <location>
        <begin position="32"/>
        <end position="194"/>
    </location>
</feature>
<evidence type="ECO:0000256" key="2">
    <source>
        <dbReference type="SAM" id="SignalP"/>
    </source>
</evidence>
<dbReference type="HOGENOM" id="CLU_107666_0_0_1"/>
<keyword evidence="1" id="KW-0472">Membrane</keyword>
<sequence length="194" mass="22143">MFDCSLSQSRLYFQLLQLLLIIPMWIKETRRDVEKLRASYGGFWGVESNVLRDYPEIDEAESAKTVGENWKTLMDDFGSLEDRLLKRIEAKTNEVRGLRDGVCDVRLLNVNTLLEASKTTSMNRYIIIFTVLTIFYLPLGFVTAVFSIDILTNQDLSSLKGQYAASTVVVSILTYLVAGGLMMFVDRREIKAYI</sequence>
<evidence type="ECO:0000313" key="3">
    <source>
        <dbReference type="EMBL" id="AEO63032.1"/>
    </source>
</evidence>
<feature type="transmembrane region" description="Helical" evidence="1">
    <location>
        <begin position="125"/>
        <end position="151"/>
    </location>
</feature>